<keyword evidence="3" id="KW-0687">Ribonucleoprotein</keyword>
<dbReference type="SUPFAM" id="SSF56047">
    <property type="entry name" value="Ribosomal protein S8"/>
    <property type="match status" value="1"/>
</dbReference>
<evidence type="ECO:0000256" key="5">
    <source>
        <dbReference type="ARBA" id="ARBA00035525"/>
    </source>
</evidence>
<dbReference type="Gene3D" id="3.30.1490.10">
    <property type="match status" value="1"/>
</dbReference>
<accession>A0A2M6WHN4</accession>
<evidence type="ECO:0000256" key="1">
    <source>
        <dbReference type="ARBA" id="ARBA00006471"/>
    </source>
</evidence>
<comment type="similarity">
    <text evidence="1">Belongs to the universal ribosomal protein uS8 family.</text>
</comment>
<comment type="caution">
    <text evidence="6">The sequence shown here is derived from an EMBL/GenBank/DDBJ whole genome shotgun (WGS) entry which is preliminary data.</text>
</comment>
<name>A0A2M6WHN4_9BACT</name>
<evidence type="ECO:0000256" key="4">
    <source>
        <dbReference type="ARBA" id="ARBA00035258"/>
    </source>
</evidence>
<evidence type="ECO:0000256" key="2">
    <source>
        <dbReference type="ARBA" id="ARBA00022980"/>
    </source>
</evidence>
<dbReference type="AlphaFoldDB" id="A0A2M6WHN4"/>
<dbReference type="GO" id="GO:1990904">
    <property type="term" value="C:ribonucleoprotein complex"/>
    <property type="evidence" value="ECO:0007669"/>
    <property type="project" value="UniProtKB-KW"/>
</dbReference>
<dbReference type="Gene3D" id="3.30.1370.30">
    <property type="match status" value="1"/>
</dbReference>
<dbReference type="InterPro" id="IPR000630">
    <property type="entry name" value="Ribosomal_uS8"/>
</dbReference>
<reference evidence="7" key="1">
    <citation type="submission" date="2017-09" db="EMBL/GenBank/DDBJ databases">
        <title>Depth-based differentiation of microbial function through sediment-hosted aquifers and enrichment of novel symbionts in the deep terrestrial subsurface.</title>
        <authorList>
            <person name="Probst A.J."/>
            <person name="Ladd B."/>
            <person name="Jarett J.K."/>
            <person name="Geller-Mcgrath D.E."/>
            <person name="Sieber C.M.K."/>
            <person name="Emerson J.B."/>
            <person name="Anantharaman K."/>
            <person name="Thomas B.C."/>
            <person name="Malmstrom R."/>
            <person name="Stieglmeier M."/>
            <person name="Klingl A."/>
            <person name="Woyke T."/>
            <person name="Ryan C.M."/>
            <person name="Banfield J.F."/>
        </authorList>
    </citation>
    <scope>NUCLEOTIDE SEQUENCE [LARGE SCALE GENOMIC DNA]</scope>
</reference>
<proteinExistence type="inferred from homology"/>
<keyword evidence="2 6" id="KW-0689">Ribosomal protein</keyword>
<evidence type="ECO:0000256" key="3">
    <source>
        <dbReference type="ARBA" id="ARBA00023274"/>
    </source>
</evidence>
<dbReference type="EMBL" id="PFBA01000027">
    <property type="protein sequence ID" value="PIT92290.1"/>
    <property type="molecule type" value="Genomic_DNA"/>
</dbReference>
<dbReference type="GO" id="GO:0003735">
    <property type="term" value="F:structural constituent of ribosome"/>
    <property type="evidence" value="ECO:0007669"/>
    <property type="project" value="InterPro"/>
</dbReference>
<dbReference type="GO" id="GO:0006412">
    <property type="term" value="P:translation"/>
    <property type="evidence" value="ECO:0007669"/>
    <property type="project" value="InterPro"/>
</dbReference>
<sequence length="126" mass="14743">MYTDTLTRIRNAQAVRKETVKMPFSKMDLAVLELLKDHKYIEEVQKKGRHPKRVLEVKLAYQEDGTGRIDGVHFLSKQSRHLYSDYKNLIRRKRHGLTVLSTSQGIKSARDAFKERIGGEVLFEIW</sequence>
<dbReference type="PANTHER" id="PTHR11758">
    <property type="entry name" value="40S RIBOSOMAL PROTEIN S15A"/>
    <property type="match status" value="1"/>
</dbReference>
<evidence type="ECO:0000313" key="7">
    <source>
        <dbReference type="Proteomes" id="UP000228635"/>
    </source>
</evidence>
<organism evidence="6 7">
    <name type="scientific">Candidatus Harrisonbacteria bacterium CG10_big_fil_rev_8_21_14_0_10_42_17</name>
    <dbReference type="NCBI Taxonomy" id="1974584"/>
    <lineage>
        <taxon>Bacteria</taxon>
        <taxon>Candidatus Harrisoniibacteriota</taxon>
    </lineage>
</organism>
<dbReference type="InterPro" id="IPR035987">
    <property type="entry name" value="Ribosomal_uS8_sf"/>
</dbReference>
<evidence type="ECO:0000313" key="6">
    <source>
        <dbReference type="EMBL" id="PIT92290.1"/>
    </source>
</evidence>
<protein>
    <recommendedName>
        <fullName evidence="4">Small ribosomal subunit protein uS8</fullName>
    </recommendedName>
    <alternativeName>
        <fullName evidence="5">30S ribosomal protein S8</fullName>
    </alternativeName>
</protein>
<gene>
    <name evidence="6" type="primary">rpsH</name>
    <name evidence="6" type="ORF">COU08_03195</name>
</gene>
<dbReference type="Proteomes" id="UP000228635">
    <property type="component" value="Unassembled WGS sequence"/>
</dbReference>
<dbReference type="Pfam" id="PF00410">
    <property type="entry name" value="Ribosomal_S8"/>
    <property type="match status" value="1"/>
</dbReference>
<dbReference type="GO" id="GO:0005840">
    <property type="term" value="C:ribosome"/>
    <property type="evidence" value="ECO:0007669"/>
    <property type="project" value="UniProtKB-KW"/>
</dbReference>